<proteinExistence type="predicted"/>
<dbReference type="Proteomes" id="UP000186817">
    <property type="component" value="Unassembled WGS sequence"/>
</dbReference>
<comment type="caution">
    <text evidence="1">The sequence shown here is derived from an EMBL/GenBank/DDBJ whole genome shotgun (WGS) entry which is preliminary data.</text>
</comment>
<gene>
    <name evidence="1" type="ORF">AK812_SmicGene2561</name>
</gene>
<evidence type="ECO:0000313" key="2">
    <source>
        <dbReference type="Proteomes" id="UP000186817"/>
    </source>
</evidence>
<protein>
    <recommendedName>
        <fullName evidence="3">PsbP C-terminal domain-containing protein</fullName>
    </recommendedName>
</protein>
<dbReference type="OrthoDB" id="443068at2759"/>
<dbReference type="OMA" id="HEYKLYA"/>
<evidence type="ECO:0000313" key="1">
    <source>
        <dbReference type="EMBL" id="OLQ13416.1"/>
    </source>
</evidence>
<reference evidence="1 2" key="1">
    <citation type="submission" date="2016-02" db="EMBL/GenBank/DDBJ databases">
        <title>Genome analysis of coral dinoflagellate symbionts highlights evolutionary adaptations to a symbiotic lifestyle.</title>
        <authorList>
            <person name="Aranda M."/>
            <person name="Li Y."/>
            <person name="Liew Y.J."/>
            <person name="Baumgarten S."/>
            <person name="Simakov O."/>
            <person name="Wilson M."/>
            <person name="Piel J."/>
            <person name="Ashoor H."/>
            <person name="Bougouffa S."/>
            <person name="Bajic V.B."/>
            <person name="Ryu T."/>
            <person name="Ravasi T."/>
            <person name="Bayer T."/>
            <person name="Micklem G."/>
            <person name="Kim H."/>
            <person name="Bhak J."/>
            <person name="Lajeunesse T.C."/>
            <person name="Voolstra C.R."/>
        </authorList>
    </citation>
    <scope>NUCLEOTIDE SEQUENCE [LARGE SCALE GENOMIC DNA]</scope>
    <source>
        <strain evidence="1 2">CCMP2467</strain>
    </source>
</reference>
<accession>A0A1Q9F123</accession>
<keyword evidence="2" id="KW-1185">Reference proteome</keyword>
<name>A0A1Q9F123_SYMMI</name>
<organism evidence="1 2">
    <name type="scientific">Symbiodinium microadriaticum</name>
    <name type="common">Dinoflagellate</name>
    <name type="synonym">Zooxanthella microadriatica</name>
    <dbReference type="NCBI Taxonomy" id="2951"/>
    <lineage>
        <taxon>Eukaryota</taxon>
        <taxon>Sar</taxon>
        <taxon>Alveolata</taxon>
        <taxon>Dinophyceae</taxon>
        <taxon>Suessiales</taxon>
        <taxon>Symbiodiniaceae</taxon>
        <taxon>Symbiodinium</taxon>
    </lineage>
</organism>
<sequence length="190" mass="21238">MTGGAMSLAQTCLALAAEKRLGVYNISMPPRYKLKKNVPGLLAWQGDRLQPTEVMTAKAKAVEFKSLTQAVLRLRIWVYVVRINSTIEAALFDASVDPYETGLDIYRFEWVSDFIHEYKLYALLKAEGKNYLCSVNVRTPALLWEENKELFEYILKSFMPLEAQPNRTVEVSAASSAPVTAPVEASEGAL</sequence>
<evidence type="ECO:0008006" key="3">
    <source>
        <dbReference type="Google" id="ProtNLM"/>
    </source>
</evidence>
<dbReference type="AlphaFoldDB" id="A0A1Q9F123"/>
<dbReference type="EMBL" id="LSRX01000028">
    <property type="protein sequence ID" value="OLQ13416.1"/>
    <property type="molecule type" value="Genomic_DNA"/>
</dbReference>